<accession>A0A1G9S3A6</accession>
<dbReference type="Pfam" id="PF00005">
    <property type="entry name" value="ABC_tran"/>
    <property type="match status" value="1"/>
</dbReference>
<name>A0A1G9S3A6_9BACT</name>
<dbReference type="AlphaFoldDB" id="A0A1G9S3A6"/>
<gene>
    <name evidence="4" type="ORF">SAMN05660860_02227</name>
</gene>
<dbReference type="SUPFAM" id="SSF52540">
    <property type="entry name" value="P-loop containing nucleoside triphosphate hydrolases"/>
    <property type="match status" value="1"/>
</dbReference>
<evidence type="ECO:0000313" key="4">
    <source>
        <dbReference type="EMBL" id="SDM30058.1"/>
    </source>
</evidence>
<dbReference type="PANTHER" id="PTHR24220:SF612">
    <property type="entry name" value="FE(3+) IONS IMPORT ATP-BINDING PROTEIN FBPC"/>
    <property type="match status" value="1"/>
</dbReference>
<evidence type="ECO:0000256" key="1">
    <source>
        <dbReference type="ARBA" id="ARBA00022741"/>
    </source>
</evidence>
<organism evidence="4 5">
    <name type="scientific">Geoalkalibacter ferrihydriticus</name>
    <dbReference type="NCBI Taxonomy" id="392333"/>
    <lineage>
        <taxon>Bacteria</taxon>
        <taxon>Pseudomonadati</taxon>
        <taxon>Thermodesulfobacteriota</taxon>
        <taxon>Desulfuromonadia</taxon>
        <taxon>Desulfuromonadales</taxon>
        <taxon>Geoalkalibacteraceae</taxon>
        <taxon>Geoalkalibacter</taxon>
    </lineage>
</organism>
<proteinExistence type="predicted"/>
<sequence>MALMTLDEIELGYPDGFNLHVEHLALEPGRIYILSGPNGAGKSTLLHTLALLSRPRRGVIRFGEEAVTWGGSQLRRLRRRVTLVHQTPYLFSGSIQHNLAMGLSLRGIRGYEQRRRIEQSLTAVGLSDFAKRPARELSGGETRRVALARALALYPDILLLDEPTANLDSATIATFEDVIQILPAQGITVVMSSHDPGQPRRLGGELLRLGGGRLLPVRSRAESAALEVLR</sequence>
<protein>
    <submittedName>
        <fullName evidence="4">Carbohydrate ABC transporter ATP-binding protein, CUT1 family</fullName>
    </submittedName>
</protein>
<feature type="domain" description="ABC transporter" evidence="3">
    <location>
        <begin position="4"/>
        <end position="228"/>
    </location>
</feature>
<dbReference type="RefSeq" id="WP_052445996.1">
    <property type="nucleotide sequence ID" value="NZ_FNGU01000005.1"/>
</dbReference>
<dbReference type="GO" id="GO:0005886">
    <property type="term" value="C:plasma membrane"/>
    <property type="evidence" value="ECO:0007669"/>
    <property type="project" value="TreeGrafter"/>
</dbReference>
<reference evidence="4 5" key="1">
    <citation type="submission" date="2016-10" db="EMBL/GenBank/DDBJ databases">
        <authorList>
            <person name="de Groot N.N."/>
        </authorList>
    </citation>
    <scope>NUCLEOTIDE SEQUENCE [LARGE SCALE GENOMIC DNA]</scope>
    <source>
        <strain evidence="4 5">DSM 17813</strain>
    </source>
</reference>
<dbReference type="GO" id="GO:0005524">
    <property type="term" value="F:ATP binding"/>
    <property type="evidence" value="ECO:0007669"/>
    <property type="project" value="UniProtKB-KW"/>
</dbReference>
<dbReference type="OrthoDB" id="9809450at2"/>
<dbReference type="SMART" id="SM00382">
    <property type="entry name" value="AAA"/>
    <property type="match status" value="1"/>
</dbReference>
<dbReference type="InterPro" id="IPR027417">
    <property type="entry name" value="P-loop_NTPase"/>
</dbReference>
<dbReference type="GO" id="GO:0022857">
    <property type="term" value="F:transmembrane transporter activity"/>
    <property type="evidence" value="ECO:0007669"/>
    <property type="project" value="TreeGrafter"/>
</dbReference>
<evidence type="ECO:0000259" key="3">
    <source>
        <dbReference type="PROSITE" id="PS50893"/>
    </source>
</evidence>
<dbReference type="InterPro" id="IPR015854">
    <property type="entry name" value="ABC_transpr_LolD-like"/>
</dbReference>
<dbReference type="GO" id="GO:0016887">
    <property type="term" value="F:ATP hydrolysis activity"/>
    <property type="evidence" value="ECO:0007669"/>
    <property type="project" value="InterPro"/>
</dbReference>
<dbReference type="Gene3D" id="3.40.50.300">
    <property type="entry name" value="P-loop containing nucleotide triphosphate hydrolases"/>
    <property type="match status" value="1"/>
</dbReference>
<keyword evidence="1" id="KW-0547">Nucleotide-binding</keyword>
<evidence type="ECO:0000256" key="2">
    <source>
        <dbReference type="ARBA" id="ARBA00022840"/>
    </source>
</evidence>
<dbReference type="EMBL" id="FNGU01000005">
    <property type="protein sequence ID" value="SDM30058.1"/>
    <property type="molecule type" value="Genomic_DNA"/>
</dbReference>
<dbReference type="STRING" id="392333.SAMN05660860_02227"/>
<dbReference type="InterPro" id="IPR003439">
    <property type="entry name" value="ABC_transporter-like_ATP-bd"/>
</dbReference>
<evidence type="ECO:0000313" key="5">
    <source>
        <dbReference type="Proteomes" id="UP000182146"/>
    </source>
</evidence>
<dbReference type="Proteomes" id="UP000182146">
    <property type="component" value="Unassembled WGS sequence"/>
</dbReference>
<dbReference type="InterPro" id="IPR003593">
    <property type="entry name" value="AAA+_ATPase"/>
</dbReference>
<dbReference type="PROSITE" id="PS50893">
    <property type="entry name" value="ABC_TRANSPORTER_2"/>
    <property type="match status" value="1"/>
</dbReference>
<keyword evidence="2 4" id="KW-0067">ATP-binding</keyword>
<dbReference type="PANTHER" id="PTHR24220">
    <property type="entry name" value="IMPORT ATP-BINDING PROTEIN"/>
    <property type="match status" value="1"/>
</dbReference>